<protein>
    <submittedName>
        <fullName evidence="5">GntR family transcriptional regulator</fullName>
    </submittedName>
</protein>
<dbReference type="Pfam" id="PF07729">
    <property type="entry name" value="FCD"/>
    <property type="match status" value="1"/>
</dbReference>
<dbReference type="SMART" id="SM00895">
    <property type="entry name" value="FCD"/>
    <property type="match status" value="1"/>
</dbReference>
<keyword evidence="2" id="KW-0238">DNA-binding</keyword>
<dbReference type="SMART" id="SM00345">
    <property type="entry name" value="HTH_GNTR"/>
    <property type="match status" value="1"/>
</dbReference>
<dbReference type="InterPro" id="IPR036390">
    <property type="entry name" value="WH_DNA-bd_sf"/>
</dbReference>
<dbReference type="Proteomes" id="UP000603912">
    <property type="component" value="Unassembled WGS sequence"/>
</dbReference>
<reference evidence="5" key="1">
    <citation type="journal article" date="2014" name="Int. J. Syst. Evol. Microbiol.">
        <title>Complete genome sequence of Corynebacterium casei LMG S-19264T (=DSM 44701T), isolated from a smear-ripened cheese.</title>
        <authorList>
            <consortium name="US DOE Joint Genome Institute (JGI-PGF)"/>
            <person name="Walter F."/>
            <person name="Albersmeier A."/>
            <person name="Kalinowski J."/>
            <person name="Ruckert C."/>
        </authorList>
    </citation>
    <scope>NUCLEOTIDE SEQUENCE</scope>
    <source>
        <strain evidence="5">CGMCC 1.12214</strain>
    </source>
</reference>
<evidence type="ECO:0000256" key="1">
    <source>
        <dbReference type="ARBA" id="ARBA00023015"/>
    </source>
</evidence>
<dbReference type="EMBL" id="BMES01000001">
    <property type="protein sequence ID" value="GGH10894.1"/>
    <property type="molecule type" value="Genomic_DNA"/>
</dbReference>
<evidence type="ECO:0000313" key="5">
    <source>
        <dbReference type="EMBL" id="GGH10894.1"/>
    </source>
</evidence>
<dbReference type="InterPro" id="IPR000524">
    <property type="entry name" value="Tscrpt_reg_HTH_GntR"/>
</dbReference>
<dbReference type="InterPro" id="IPR011711">
    <property type="entry name" value="GntR_C"/>
</dbReference>
<dbReference type="PANTHER" id="PTHR43537">
    <property type="entry name" value="TRANSCRIPTIONAL REGULATOR, GNTR FAMILY"/>
    <property type="match status" value="1"/>
</dbReference>
<reference evidence="5" key="2">
    <citation type="submission" date="2020-09" db="EMBL/GenBank/DDBJ databases">
        <authorList>
            <person name="Sun Q."/>
            <person name="Zhou Y."/>
        </authorList>
    </citation>
    <scope>NUCLEOTIDE SEQUENCE</scope>
    <source>
        <strain evidence="5">CGMCC 1.12214</strain>
    </source>
</reference>
<feature type="domain" description="HTH gntR-type" evidence="4">
    <location>
        <begin position="20"/>
        <end position="87"/>
    </location>
</feature>
<organism evidence="5 6">
    <name type="scientific">Alsobacter metallidurans</name>
    <dbReference type="NCBI Taxonomy" id="340221"/>
    <lineage>
        <taxon>Bacteria</taxon>
        <taxon>Pseudomonadati</taxon>
        <taxon>Pseudomonadota</taxon>
        <taxon>Alphaproteobacteria</taxon>
        <taxon>Hyphomicrobiales</taxon>
        <taxon>Alsobacteraceae</taxon>
        <taxon>Alsobacter</taxon>
    </lineage>
</organism>
<dbReference type="PRINTS" id="PR00035">
    <property type="entry name" value="HTHGNTR"/>
</dbReference>
<keyword evidence="6" id="KW-1185">Reference proteome</keyword>
<dbReference type="SUPFAM" id="SSF46785">
    <property type="entry name" value="Winged helix' DNA-binding domain"/>
    <property type="match status" value="1"/>
</dbReference>
<dbReference type="InterPro" id="IPR036388">
    <property type="entry name" value="WH-like_DNA-bd_sf"/>
</dbReference>
<sequence length="243" mass="25932">MAASTKARTPAARPSQDTAVSRSAAVYRALKRAIIEQALQPGAKLPEDSIGERLGVSRTLVREALLRLSGEGLVELRPNRGACVAQPSLEDGRDIFAVRSALEKLVMEALAGRLTAEQRHTIEAHVAAEEKASGRDAAMSIRLAGEFHTMLAEMTGNVLLARYVNEVVSRCSLILALYGRPHSSECGVSEHRAVLAALLAGDAAKAASLMAGHLHAITDRALLARNDADPRDILANYAREEGL</sequence>
<dbReference type="PANTHER" id="PTHR43537:SF53">
    <property type="entry name" value="HTH-TYPE TRANSCRIPTIONAL REPRESSOR NANR"/>
    <property type="match status" value="1"/>
</dbReference>
<keyword evidence="3" id="KW-0804">Transcription</keyword>
<evidence type="ECO:0000256" key="2">
    <source>
        <dbReference type="ARBA" id="ARBA00023125"/>
    </source>
</evidence>
<dbReference type="GO" id="GO:0003677">
    <property type="term" value="F:DNA binding"/>
    <property type="evidence" value="ECO:0007669"/>
    <property type="project" value="UniProtKB-KW"/>
</dbReference>
<dbReference type="RefSeq" id="WP_188516387.1">
    <property type="nucleotide sequence ID" value="NZ_BMES01000001.1"/>
</dbReference>
<evidence type="ECO:0000313" key="6">
    <source>
        <dbReference type="Proteomes" id="UP000603912"/>
    </source>
</evidence>
<dbReference type="SUPFAM" id="SSF48008">
    <property type="entry name" value="GntR ligand-binding domain-like"/>
    <property type="match status" value="1"/>
</dbReference>
<keyword evidence="1" id="KW-0805">Transcription regulation</keyword>
<comment type="caution">
    <text evidence="5">The sequence shown here is derived from an EMBL/GenBank/DDBJ whole genome shotgun (WGS) entry which is preliminary data.</text>
</comment>
<evidence type="ECO:0000259" key="4">
    <source>
        <dbReference type="PROSITE" id="PS50949"/>
    </source>
</evidence>
<dbReference type="CDD" id="cd07377">
    <property type="entry name" value="WHTH_GntR"/>
    <property type="match status" value="1"/>
</dbReference>
<dbReference type="PROSITE" id="PS50949">
    <property type="entry name" value="HTH_GNTR"/>
    <property type="match status" value="1"/>
</dbReference>
<dbReference type="InterPro" id="IPR008920">
    <property type="entry name" value="TF_FadR/GntR_C"/>
</dbReference>
<proteinExistence type="predicted"/>
<gene>
    <name evidence="5" type="ORF">GCM10007036_07680</name>
</gene>
<dbReference type="AlphaFoldDB" id="A0A917MFT6"/>
<evidence type="ECO:0000256" key="3">
    <source>
        <dbReference type="ARBA" id="ARBA00023163"/>
    </source>
</evidence>
<accession>A0A917MFT6</accession>
<dbReference type="Gene3D" id="1.10.10.10">
    <property type="entry name" value="Winged helix-like DNA-binding domain superfamily/Winged helix DNA-binding domain"/>
    <property type="match status" value="1"/>
</dbReference>
<dbReference type="GO" id="GO:0003700">
    <property type="term" value="F:DNA-binding transcription factor activity"/>
    <property type="evidence" value="ECO:0007669"/>
    <property type="project" value="InterPro"/>
</dbReference>
<dbReference type="Gene3D" id="1.20.120.530">
    <property type="entry name" value="GntR ligand-binding domain-like"/>
    <property type="match status" value="1"/>
</dbReference>
<dbReference type="Pfam" id="PF00392">
    <property type="entry name" value="GntR"/>
    <property type="match status" value="1"/>
</dbReference>
<name>A0A917MFT6_9HYPH</name>